<dbReference type="InterPro" id="IPR033116">
    <property type="entry name" value="TRYPSIN_SER"/>
</dbReference>
<dbReference type="Proteomes" id="UP000649739">
    <property type="component" value="Unassembled WGS sequence"/>
</dbReference>
<dbReference type="Gene3D" id="3.30.300.50">
    <property type="match status" value="1"/>
</dbReference>
<comment type="caution">
    <text evidence="2">The sequence shown here is derived from an EMBL/GenBank/DDBJ whole genome shotgun (WGS) entry which is preliminary data.</text>
</comment>
<dbReference type="EMBL" id="BMQB01000001">
    <property type="protein sequence ID" value="GGJ81106.1"/>
    <property type="molecule type" value="Genomic_DNA"/>
</dbReference>
<dbReference type="PROSITE" id="PS00134">
    <property type="entry name" value="TRYPSIN_HIS"/>
    <property type="match status" value="1"/>
</dbReference>
<protein>
    <recommendedName>
        <fullName evidence="4">Serine protease</fullName>
    </recommendedName>
</protein>
<dbReference type="PROSITE" id="PS00135">
    <property type="entry name" value="TRYPSIN_SER"/>
    <property type="match status" value="1"/>
</dbReference>
<sequence length="484" mass="50275">MGPARVRAAAVLAGTALAVPGVAAAAPAPPAAPAVSAAGAPGSTAYLRARYGVSEREALRRLALQGTAPALDAELRRRFPDSYAGHRLDQAGGGVLVVHSTDPAGARAALAGRPGVRVDPARWSHAALDRERDRLDRAVNARGRAAEVGVDVAANRVLLLTRPDTPAGQRLAAPAVDPALVAVGRFDAGAPRSAAAGPPLCEVRACPAPLRGGMRLDVKRNRPAPAYPQDPTSPRANPDWGQCTVGFLGYAARTATEYVLTAGHCTVGPYLNDGGNPTLTFRRDLRDKPIGTEKGSFENGPVGQTSYPADYAFLPFADKSARDYWVKGPRNLVLSRCVPSSGPCAPRDVPIRSVRPFSAMAVGTVVCGTGTGDDSPSSGYVVNTGVVPGTRCGEIIALDTGIKSNICSRPGDSGGPLFTEADGAALGLLNNGTVTPHDGRPHPCPTDGTEWTIYSPLSTVLEHVKRQTAAELGEDYGFRVLTEK</sequence>
<dbReference type="RefSeq" id="WP_189168651.1">
    <property type="nucleotide sequence ID" value="NZ_BMQB01000001.1"/>
</dbReference>
<organism evidence="2 3">
    <name type="scientific">Pilimelia anulata</name>
    <dbReference type="NCBI Taxonomy" id="53371"/>
    <lineage>
        <taxon>Bacteria</taxon>
        <taxon>Bacillati</taxon>
        <taxon>Actinomycetota</taxon>
        <taxon>Actinomycetes</taxon>
        <taxon>Micromonosporales</taxon>
        <taxon>Micromonosporaceae</taxon>
        <taxon>Pilimelia</taxon>
    </lineage>
</organism>
<gene>
    <name evidence="2" type="ORF">GCM10010123_08630</name>
</gene>
<keyword evidence="1" id="KW-0732">Signal</keyword>
<feature type="chain" id="PRO_5035247802" description="Serine protease" evidence="1">
    <location>
        <begin position="26"/>
        <end position="484"/>
    </location>
</feature>
<evidence type="ECO:0000313" key="2">
    <source>
        <dbReference type="EMBL" id="GGJ81106.1"/>
    </source>
</evidence>
<dbReference type="InterPro" id="IPR035070">
    <property type="entry name" value="Streptogrisin_prodomain"/>
</dbReference>
<dbReference type="SUPFAM" id="SSF50494">
    <property type="entry name" value="Trypsin-like serine proteases"/>
    <property type="match status" value="1"/>
</dbReference>
<reference evidence="2" key="1">
    <citation type="journal article" date="2014" name="Int. J. Syst. Evol. Microbiol.">
        <title>Complete genome sequence of Corynebacterium casei LMG S-19264T (=DSM 44701T), isolated from a smear-ripened cheese.</title>
        <authorList>
            <consortium name="US DOE Joint Genome Institute (JGI-PGF)"/>
            <person name="Walter F."/>
            <person name="Albersmeier A."/>
            <person name="Kalinowski J."/>
            <person name="Ruckert C."/>
        </authorList>
    </citation>
    <scope>NUCLEOTIDE SEQUENCE</scope>
    <source>
        <strain evidence="2">JCM 3090</strain>
    </source>
</reference>
<evidence type="ECO:0008006" key="4">
    <source>
        <dbReference type="Google" id="ProtNLM"/>
    </source>
</evidence>
<dbReference type="InterPro" id="IPR018114">
    <property type="entry name" value="TRYPSIN_HIS"/>
</dbReference>
<dbReference type="Gene3D" id="2.40.10.10">
    <property type="entry name" value="Trypsin-like serine proteases"/>
    <property type="match status" value="2"/>
</dbReference>
<name>A0A8J3F7R4_9ACTN</name>
<dbReference type="GO" id="GO:0004252">
    <property type="term" value="F:serine-type endopeptidase activity"/>
    <property type="evidence" value="ECO:0007669"/>
    <property type="project" value="InterPro"/>
</dbReference>
<evidence type="ECO:0000256" key="1">
    <source>
        <dbReference type="SAM" id="SignalP"/>
    </source>
</evidence>
<proteinExistence type="predicted"/>
<evidence type="ECO:0000313" key="3">
    <source>
        <dbReference type="Proteomes" id="UP000649739"/>
    </source>
</evidence>
<dbReference type="InterPro" id="IPR009003">
    <property type="entry name" value="Peptidase_S1_PA"/>
</dbReference>
<dbReference type="InterPro" id="IPR043504">
    <property type="entry name" value="Peptidase_S1_PA_chymotrypsin"/>
</dbReference>
<dbReference type="AlphaFoldDB" id="A0A8J3F7R4"/>
<keyword evidence="3" id="KW-1185">Reference proteome</keyword>
<reference evidence="2" key="2">
    <citation type="submission" date="2020-09" db="EMBL/GenBank/DDBJ databases">
        <authorList>
            <person name="Sun Q."/>
            <person name="Ohkuma M."/>
        </authorList>
    </citation>
    <scope>NUCLEOTIDE SEQUENCE</scope>
    <source>
        <strain evidence="2">JCM 3090</strain>
    </source>
</reference>
<accession>A0A8J3F7R4</accession>
<feature type="signal peptide" evidence="1">
    <location>
        <begin position="1"/>
        <end position="25"/>
    </location>
</feature>
<dbReference type="GO" id="GO:0006508">
    <property type="term" value="P:proteolysis"/>
    <property type="evidence" value="ECO:0007669"/>
    <property type="project" value="InterPro"/>
</dbReference>